<proteinExistence type="predicted"/>
<evidence type="ECO:0000313" key="1">
    <source>
        <dbReference type="EMBL" id="KAL0830738.1"/>
    </source>
</evidence>
<dbReference type="AlphaFoldDB" id="A0ABD0T0X7"/>
<name>A0ABD0T0X7_LOXSC</name>
<organism evidence="1 2">
    <name type="scientific">Loxostege sticticalis</name>
    <name type="common">Beet webworm moth</name>
    <dbReference type="NCBI Taxonomy" id="481309"/>
    <lineage>
        <taxon>Eukaryota</taxon>
        <taxon>Metazoa</taxon>
        <taxon>Ecdysozoa</taxon>
        <taxon>Arthropoda</taxon>
        <taxon>Hexapoda</taxon>
        <taxon>Insecta</taxon>
        <taxon>Pterygota</taxon>
        <taxon>Neoptera</taxon>
        <taxon>Endopterygota</taxon>
        <taxon>Lepidoptera</taxon>
        <taxon>Glossata</taxon>
        <taxon>Ditrysia</taxon>
        <taxon>Pyraloidea</taxon>
        <taxon>Crambidae</taxon>
        <taxon>Pyraustinae</taxon>
        <taxon>Loxostege</taxon>
    </lineage>
</organism>
<protein>
    <submittedName>
        <fullName evidence="1">Uncharacterized protein</fullName>
    </submittedName>
</protein>
<dbReference type="Proteomes" id="UP001549921">
    <property type="component" value="Unassembled WGS sequence"/>
</dbReference>
<gene>
    <name evidence="1" type="ORF">ABMA28_002866</name>
</gene>
<sequence>MTHRAHLLSIKTASPAAVAAYIGKPLTETQHQQTTNMSKLLLALAMFLLITIGDTRKLYYPDTKDPHAIVFEGPTNLKEPDTEAIPDTSENEVQDYSKLIDVRFGDNKCPEGYEMVGEVCFPND</sequence>
<dbReference type="EMBL" id="JBEDNZ010000013">
    <property type="protein sequence ID" value="KAL0830738.1"/>
    <property type="molecule type" value="Genomic_DNA"/>
</dbReference>
<accession>A0ABD0T0X7</accession>
<evidence type="ECO:0000313" key="2">
    <source>
        <dbReference type="Proteomes" id="UP001549921"/>
    </source>
</evidence>
<comment type="caution">
    <text evidence="1">The sequence shown here is derived from an EMBL/GenBank/DDBJ whole genome shotgun (WGS) entry which is preliminary data.</text>
</comment>
<reference evidence="1 2" key="1">
    <citation type="submission" date="2024-06" db="EMBL/GenBank/DDBJ databases">
        <title>A chromosome-level genome assembly of beet webworm, Loxostege sticticalis.</title>
        <authorList>
            <person name="Zhang Y."/>
        </authorList>
    </citation>
    <scope>NUCLEOTIDE SEQUENCE [LARGE SCALE GENOMIC DNA]</scope>
    <source>
        <strain evidence="1">AQ028</strain>
        <tissue evidence="1">Male pupae</tissue>
    </source>
</reference>